<dbReference type="EMBL" id="GIFC01003610">
    <property type="protein sequence ID" value="MXU85693.1"/>
    <property type="molecule type" value="Transcribed_RNA"/>
</dbReference>
<dbReference type="AlphaFoldDB" id="A0A6B0UFV2"/>
<proteinExistence type="predicted"/>
<evidence type="ECO:0000313" key="1">
    <source>
        <dbReference type="EMBL" id="MXU85693.1"/>
    </source>
</evidence>
<protein>
    <submittedName>
        <fullName evidence="1">Putative secreted protein</fullName>
    </submittedName>
</protein>
<name>A0A6B0UFV2_IXORI</name>
<organism evidence="1">
    <name type="scientific">Ixodes ricinus</name>
    <name type="common">Common tick</name>
    <name type="synonym">Acarus ricinus</name>
    <dbReference type="NCBI Taxonomy" id="34613"/>
    <lineage>
        <taxon>Eukaryota</taxon>
        <taxon>Metazoa</taxon>
        <taxon>Ecdysozoa</taxon>
        <taxon>Arthropoda</taxon>
        <taxon>Chelicerata</taxon>
        <taxon>Arachnida</taxon>
        <taxon>Acari</taxon>
        <taxon>Parasitiformes</taxon>
        <taxon>Ixodida</taxon>
        <taxon>Ixodoidea</taxon>
        <taxon>Ixodidae</taxon>
        <taxon>Ixodinae</taxon>
        <taxon>Ixodes</taxon>
    </lineage>
</organism>
<sequence>MGQEIILMALGLSIYTYILTLPLDQVYSTIVYSISEPTESHGIAACIEATHSTHVAVLSLGFCAIQACPPSALPAMLVCFFKCSFGG</sequence>
<reference evidence="1" key="1">
    <citation type="submission" date="2019-12" db="EMBL/GenBank/DDBJ databases">
        <title>An insight into the sialome of adult female Ixodes ricinus ticks feeding for 6 days.</title>
        <authorList>
            <person name="Perner J."/>
            <person name="Ribeiro J.M.C."/>
        </authorList>
    </citation>
    <scope>NUCLEOTIDE SEQUENCE</scope>
    <source>
        <strain evidence="1">Semi-engorged</strain>
        <tissue evidence="1">Salivary glands</tissue>
    </source>
</reference>
<accession>A0A6B0UFV2</accession>